<evidence type="ECO:0000313" key="1">
    <source>
        <dbReference type="EMBL" id="KIJ11236.1"/>
    </source>
</evidence>
<dbReference type="HOGENOM" id="CLU_208802_0_0_1"/>
<name>A0A0C9TVA5_PAXIN</name>
<evidence type="ECO:0000313" key="2">
    <source>
        <dbReference type="Proteomes" id="UP000053647"/>
    </source>
</evidence>
<reference evidence="2" key="2">
    <citation type="submission" date="2015-01" db="EMBL/GenBank/DDBJ databases">
        <title>Evolutionary Origins and Diversification of the Mycorrhizal Mutualists.</title>
        <authorList>
            <consortium name="DOE Joint Genome Institute"/>
            <consortium name="Mycorrhizal Genomics Consortium"/>
            <person name="Kohler A."/>
            <person name="Kuo A."/>
            <person name="Nagy L.G."/>
            <person name="Floudas D."/>
            <person name="Copeland A."/>
            <person name="Barry K.W."/>
            <person name="Cichocki N."/>
            <person name="Veneault-Fourrey C."/>
            <person name="LaButti K."/>
            <person name="Lindquist E.A."/>
            <person name="Lipzen A."/>
            <person name="Lundell T."/>
            <person name="Morin E."/>
            <person name="Murat C."/>
            <person name="Riley R."/>
            <person name="Ohm R."/>
            <person name="Sun H."/>
            <person name="Tunlid A."/>
            <person name="Henrissat B."/>
            <person name="Grigoriev I.V."/>
            <person name="Hibbett D.S."/>
            <person name="Martin F."/>
        </authorList>
    </citation>
    <scope>NUCLEOTIDE SEQUENCE [LARGE SCALE GENOMIC DNA]</scope>
    <source>
        <strain evidence="2">ATCC 200175</strain>
    </source>
</reference>
<sequence length="74" mass="8424">GEGGDKSSIEVAETEEGSYGFYVFGNVPLSDSIKLDRVHLDNAFFKDQSEVVNFFDIEFAFLQFQVEVVFFKPF</sequence>
<gene>
    <name evidence="1" type="ORF">PAXINDRAFT_84789</name>
</gene>
<protein>
    <submittedName>
        <fullName evidence="1">Uncharacterized protein</fullName>
    </submittedName>
</protein>
<keyword evidence="2" id="KW-1185">Reference proteome</keyword>
<proteinExistence type="predicted"/>
<dbReference type="Proteomes" id="UP000053647">
    <property type="component" value="Unassembled WGS sequence"/>
</dbReference>
<dbReference type="AlphaFoldDB" id="A0A0C9TVA5"/>
<organism evidence="1 2">
    <name type="scientific">Paxillus involutus ATCC 200175</name>
    <dbReference type="NCBI Taxonomy" id="664439"/>
    <lineage>
        <taxon>Eukaryota</taxon>
        <taxon>Fungi</taxon>
        <taxon>Dikarya</taxon>
        <taxon>Basidiomycota</taxon>
        <taxon>Agaricomycotina</taxon>
        <taxon>Agaricomycetes</taxon>
        <taxon>Agaricomycetidae</taxon>
        <taxon>Boletales</taxon>
        <taxon>Paxilineae</taxon>
        <taxon>Paxillaceae</taxon>
        <taxon>Paxillus</taxon>
    </lineage>
</organism>
<dbReference type="EMBL" id="KN819384">
    <property type="protein sequence ID" value="KIJ11236.1"/>
    <property type="molecule type" value="Genomic_DNA"/>
</dbReference>
<accession>A0A0C9TVA5</accession>
<feature type="non-terminal residue" evidence="1">
    <location>
        <position position="1"/>
    </location>
</feature>
<reference evidence="1 2" key="1">
    <citation type="submission" date="2014-06" db="EMBL/GenBank/DDBJ databases">
        <authorList>
            <consortium name="DOE Joint Genome Institute"/>
            <person name="Kuo A."/>
            <person name="Kohler A."/>
            <person name="Nagy L.G."/>
            <person name="Floudas D."/>
            <person name="Copeland A."/>
            <person name="Barry K.W."/>
            <person name="Cichocki N."/>
            <person name="Veneault-Fourrey C."/>
            <person name="LaButti K."/>
            <person name="Lindquist E.A."/>
            <person name="Lipzen A."/>
            <person name="Lundell T."/>
            <person name="Morin E."/>
            <person name="Murat C."/>
            <person name="Sun H."/>
            <person name="Tunlid A."/>
            <person name="Henrissat B."/>
            <person name="Grigoriev I.V."/>
            <person name="Hibbett D.S."/>
            <person name="Martin F."/>
            <person name="Nordberg H.P."/>
            <person name="Cantor M.N."/>
            <person name="Hua S.X."/>
        </authorList>
    </citation>
    <scope>NUCLEOTIDE SEQUENCE [LARGE SCALE GENOMIC DNA]</scope>
    <source>
        <strain evidence="1 2">ATCC 200175</strain>
    </source>
</reference>